<evidence type="ECO:0000256" key="2">
    <source>
        <dbReference type="ARBA" id="ARBA00022723"/>
    </source>
</evidence>
<feature type="binding site" evidence="7">
    <location>
        <position position="160"/>
    </location>
    <ligand>
        <name>N-formimidoyl-L-glutamate</name>
        <dbReference type="ChEBI" id="CHEBI:58928"/>
    </ligand>
</feature>
<feature type="binding site" evidence="7">
    <location>
        <position position="261"/>
    </location>
    <ligand>
        <name>4-imidazolone-5-propanoate</name>
        <dbReference type="ChEBI" id="CHEBI:77893"/>
    </ligand>
</feature>
<dbReference type="EC" id="3.5.2.7" evidence="1 7"/>
<dbReference type="AlphaFoldDB" id="A0A1C7F8N2"/>
<dbReference type="Pfam" id="PF01979">
    <property type="entry name" value="Amidohydro_1"/>
    <property type="match status" value="1"/>
</dbReference>
<proteinExistence type="inferred from homology"/>
<reference evidence="9 10" key="1">
    <citation type="submission" date="2016-07" db="EMBL/GenBank/DDBJ databases">
        <title>Genome sequencing of Vibrio scophthalmi strain VS-05, an isolated from Paralichthys olivaceus.</title>
        <authorList>
            <person name="Han H.-J."/>
        </authorList>
    </citation>
    <scope>NUCLEOTIDE SEQUENCE [LARGE SCALE GENOMIC DNA]</scope>
    <source>
        <strain evidence="9 10">VS-05</strain>
    </source>
</reference>
<feature type="binding site" evidence="7">
    <location>
        <position position="258"/>
    </location>
    <ligand>
        <name>Zn(2+)</name>
        <dbReference type="ChEBI" id="CHEBI:29105"/>
    </ligand>
</feature>
<dbReference type="STRING" id="45658.VSVS12_01586"/>
<dbReference type="Gene3D" id="3.20.20.140">
    <property type="entry name" value="Metal-dependent hydrolases"/>
    <property type="match status" value="1"/>
</dbReference>
<dbReference type="InterPro" id="IPR032466">
    <property type="entry name" value="Metal_Hydrolase"/>
</dbReference>
<feature type="binding site" evidence="7">
    <location>
        <position position="88"/>
    </location>
    <ligand>
        <name>Fe(3+)</name>
        <dbReference type="ChEBI" id="CHEBI:29034"/>
    </ligand>
</feature>
<sequence>MDKQKNRQSRNRAIASASKTTEFDVALLNARIVSMQPGKHGYAINSNAYLYLRDGKIAALTSQPLAANAKQYIDCQNRLLTPGFIDCHTHLVYAGNRADEFEMRLQGMPYQKIAEQGGGILSTVAATRQASEQQLVDLALPRLDGLIGRGVTTVEVKSGYGLTLKDELKMLRVAKQLQDHRAIRVSTTLLAAHTVPSEFKHQPERYVDLICEEMIPTVAELGLATSVDVFCESIGFNLAQTERIFLAASQYQLGIKGHTEQLSNLGGSALTAKFNGLSVDHLEYIDETGVQALAQAGTVATLLPGAFYFLNENQKPPVALLRQYNIPIALATDLNPGTSPFADLTMMMNMGCTLFGLTPEEALRGVTQHAAQALGVSQSRGQIQVGFDADIAIWDVEHPAEFSYLQGVPRLYARLVKGAISYA</sequence>
<keyword evidence="3 7" id="KW-0378">Hydrolase</keyword>
<feature type="binding site" evidence="7">
    <location>
        <position position="90"/>
    </location>
    <ligand>
        <name>Zn(2+)</name>
        <dbReference type="ChEBI" id="CHEBI:29105"/>
    </ligand>
</feature>
<dbReference type="HAMAP" id="MF_00372">
    <property type="entry name" value="HutI"/>
    <property type="match status" value="1"/>
</dbReference>
<dbReference type="InterPro" id="IPR011059">
    <property type="entry name" value="Metal-dep_hydrolase_composite"/>
</dbReference>
<evidence type="ECO:0000256" key="6">
    <source>
        <dbReference type="ARBA" id="ARBA00023004"/>
    </source>
</evidence>
<feature type="binding site" evidence="7">
    <location>
        <position position="193"/>
    </location>
    <ligand>
        <name>4-imidazolone-5-propanoate</name>
        <dbReference type="ChEBI" id="CHEBI:77893"/>
    </ligand>
</feature>
<dbReference type="GO" id="GO:0005506">
    <property type="term" value="F:iron ion binding"/>
    <property type="evidence" value="ECO:0007669"/>
    <property type="project" value="UniProtKB-UniRule"/>
</dbReference>
<comment type="cofactor">
    <cofactor evidence="7">
        <name>Zn(2+)</name>
        <dbReference type="ChEBI" id="CHEBI:29105"/>
    </cofactor>
    <cofactor evidence="7">
        <name>Fe(3+)</name>
        <dbReference type="ChEBI" id="CHEBI:29034"/>
    </cofactor>
    <text evidence="7">Binds 1 zinc or iron ion per subunit.</text>
</comment>
<dbReference type="GO" id="GO:0019556">
    <property type="term" value="P:L-histidine catabolic process to glutamate and formamide"/>
    <property type="evidence" value="ECO:0007669"/>
    <property type="project" value="UniProtKB-UniRule"/>
</dbReference>
<dbReference type="SUPFAM" id="SSF51556">
    <property type="entry name" value="Metallo-dependent hydrolases"/>
    <property type="match status" value="1"/>
</dbReference>
<comment type="catalytic activity">
    <reaction evidence="7">
        <text>4-imidazolone-5-propanoate + H2O = N-formimidoyl-L-glutamate</text>
        <dbReference type="Rhea" id="RHEA:23660"/>
        <dbReference type="ChEBI" id="CHEBI:15377"/>
        <dbReference type="ChEBI" id="CHEBI:58928"/>
        <dbReference type="ChEBI" id="CHEBI:77893"/>
        <dbReference type="EC" id="3.5.2.7"/>
    </reaction>
</comment>
<dbReference type="CDD" id="cd01296">
    <property type="entry name" value="Imidazolone-5PH"/>
    <property type="match status" value="1"/>
</dbReference>
<accession>A0A1C7F8N2</accession>
<dbReference type="GO" id="GO:0005737">
    <property type="term" value="C:cytoplasm"/>
    <property type="evidence" value="ECO:0007669"/>
    <property type="project" value="UniProtKB-SubCell"/>
</dbReference>
<dbReference type="InterPro" id="IPR005920">
    <property type="entry name" value="HutI"/>
</dbReference>
<feature type="binding site" evidence="7">
    <location>
        <position position="333"/>
    </location>
    <ligand>
        <name>Fe(3+)</name>
        <dbReference type="ChEBI" id="CHEBI:29034"/>
    </ligand>
</feature>
<keyword evidence="10" id="KW-1185">Reference proteome</keyword>
<comment type="similarity">
    <text evidence="7">Belongs to the metallo-dependent hydrolases superfamily. HutI family.</text>
</comment>
<keyword evidence="4 7" id="KW-0369">Histidine metabolism</keyword>
<feature type="binding site" evidence="7">
    <location>
        <position position="258"/>
    </location>
    <ligand>
        <name>Fe(3+)</name>
        <dbReference type="ChEBI" id="CHEBI:29034"/>
    </ligand>
</feature>
<keyword evidence="7" id="KW-0963">Cytoplasm</keyword>
<dbReference type="RefSeq" id="WP_065545282.1">
    <property type="nucleotide sequence ID" value="NZ_CP016414.1"/>
</dbReference>
<dbReference type="InterPro" id="IPR006680">
    <property type="entry name" value="Amidohydro-rel"/>
</dbReference>
<feature type="binding site" evidence="7">
    <location>
        <position position="90"/>
    </location>
    <ligand>
        <name>Fe(3+)</name>
        <dbReference type="ChEBI" id="CHEBI:29034"/>
    </ligand>
</feature>
<dbReference type="GO" id="GO:0050480">
    <property type="term" value="F:imidazolonepropionase activity"/>
    <property type="evidence" value="ECO:0007669"/>
    <property type="project" value="UniProtKB-UniRule"/>
</dbReference>
<dbReference type="PANTHER" id="PTHR42752">
    <property type="entry name" value="IMIDAZOLONEPROPIONASE"/>
    <property type="match status" value="1"/>
</dbReference>
<dbReference type="Proteomes" id="UP000092528">
    <property type="component" value="Chromosome 1"/>
</dbReference>
<evidence type="ECO:0000256" key="5">
    <source>
        <dbReference type="ARBA" id="ARBA00022833"/>
    </source>
</evidence>
<gene>
    <name evidence="7 9" type="primary">hutI</name>
    <name evidence="9" type="ORF">VSVS05_01209</name>
</gene>
<protein>
    <recommendedName>
        <fullName evidence="1 7">Imidazolonepropionase</fullName>
        <ecNumber evidence="1 7">3.5.2.7</ecNumber>
    </recommendedName>
    <alternativeName>
        <fullName evidence="7">Imidazolone-5-propionate hydrolase</fullName>
    </alternativeName>
</protein>
<feature type="binding site" evidence="7">
    <location>
        <position position="97"/>
    </location>
    <ligand>
        <name>4-imidazolone-5-propanoate</name>
        <dbReference type="ChEBI" id="CHEBI:77893"/>
    </ligand>
</feature>
<feature type="binding site" evidence="7">
    <location>
        <position position="333"/>
    </location>
    <ligand>
        <name>Zn(2+)</name>
        <dbReference type="ChEBI" id="CHEBI:29105"/>
    </ligand>
</feature>
<keyword evidence="2 7" id="KW-0479">Metal-binding</keyword>
<evidence type="ECO:0000256" key="1">
    <source>
        <dbReference type="ARBA" id="ARBA00012864"/>
    </source>
</evidence>
<dbReference type="SUPFAM" id="SSF51338">
    <property type="entry name" value="Composite domain of metallo-dependent hydrolases"/>
    <property type="match status" value="1"/>
</dbReference>
<feature type="binding site" evidence="7">
    <location>
        <position position="160"/>
    </location>
    <ligand>
        <name>4-imidazolone-5-propanoate</name>
        <dbReference type="ChEBI" id="CHEBI:77893"/>
    </ligand>
</feature>
<comment type="pathway">
    <text evidence="7">Amino-acid degradation; L-histidine degradation into L-glutamate; N-formimidoyl-L-glutamate from L-histidine: step 3/3.</text>
</comment>
<dbReference type="GO" id="GO:0008270">
    <property type="term" value="F:zinc ion binding"/>
    <property type="evidence" value="ECO:0007669"/>
    <property type="project" value="UniProtKB-UniRule"/>
</dbReference>
<dbReference type="GO" id="GO:0019557">
    <property type="term" value="P:L-histidine catabolic process to glutamate and formate"/>
    <property type="evidence" value="ECO:0007669"/>
    <property type="project" value="UniProtKB-UniPathway"/>
</dbReference>
<evidence type="ECO:0000259" key="8">
    <source>
        <dbReference type="Pfam" id="PF01979"/>
    </source>
</evidence>
<comment type="function">
    <text evidence="7">Catalyzes the hydrolytic cleavage of the carbon-nitrogen bond in imidazolone-5-propanoate to yield N-formimidoyl-L-glutamate. It is the third step in the universal histidine degradation pathway.</text>
</comment>
<dbReference type="GeneID" id="96873812"/>
<feature type="binding site" evidence="7">
    <location>
        <position position="88"/>
    </location>
    <ligand>
        <name>Zn(2+)</name>
        <dbReference type="ChEBI" id="CHEBI:29105"/>
    </ligand>
</feature>
<keyword evidence="6 7" id="KW-0408">Iron</keyword>
<feature type="binding site" evidence="7">
    <location>
        <position position="337"/>
    </location>
    <ligand>
        <name>N-formimidoyl-L-glutamate</name>
        <dbReference type="ChEBI" id="CHEBI:58928"/>
    </ligand>
</feature>
<dbReference type="Gene3D" id="2.30.40.10">
    <property type="entry name" value="Urease, subunit C, domain 1"/>
    <property type="match status" value="1"/>
</dbReference>
<dbReference type="PATRIC" id="fig|45658.7.peg.1179"/>
<dbReference type="UniPathway" id="UPA00379">
    <property type="reaction ID" value="UER00551"/>
</dbReference>
<keyword evidence="5 7" id="KW-0862">Zinc</keyword>
<evidence type="ECO:0000256" key="4">
    <source>
        <dbReference type="ARBA" id="ARBA00022808"/>
    </source>
</evidence>
<dbReference type="FunFam" id="3.20.20.140:FF:000007">
    <property type="entry name" value="Imidazolonepropionase"/>
    <property type="match status" value="1"/>
</dbReference>
<evidence type="ECO:0000256" key="3">
    <source>
        <dbReference type="ARBA" id="ARBA00022801"/>
    </source>
</evidence>
<dbReference type="NCBIfam" id="TIGR01224">
    <property type="entry name" value="hutI"/>
    <property type="match status" value="1"/>
</dbReference>
<feature type="binding site" evidence="7">
    <location>
        <position position="338"/>
    </location>
    <ligand>
        <name>4-imidazolone-5-propanoate</name>
        <dbReference type="ChEBI" id="CHEBI:77893"/>
    </ligand>
</feature>
<evidence type="ECO:0000313" key="10">
    <source>
        <dbReference type="Proteomes" id="UP000092528"/>
    </source>
</evidence>
<dbReference type="PANTHER" id="PTHR42752:SF1">
    <property type="entry name" value="IMIDAZOLONEPROPIONASE-RELATED"/>
    <property type="match status" value="1"/>
</dbReference>
<evidence type="ECO:0000313" key="9">
    <source>
        <dbReference type="EMBL" id="ANU36336.1"/>
    </source>
</evidence>
<name>A0A1C7F8N2_9VIBR</name>
<feature type="binding site" evidence="7">
    <location>
        <position position="335"/>
    </location>
    <ligand>
        <name>N-formimidoyl-L-glutamate</name>
        <dbReference type="ChEBI" id="CHEBI:58928"/>
    </ligand>
</feature>
<comment type="subcellular location">
    <subcellularLocation>
        <location evidence="7">Cytoplasm</location>
    </subcellularLocation>
</comment>
<organism evidence="9 10">
    <name type="scientific">Vibrio scophthalmi</name>
    <dbReference type="NCBI Taxonomy" id="45658"/>
    <lineage>
        <taxon>Bacteria</taxon>
        <taxon>Pseudomonadati</taxon>
        <taxon>Pseudomonadota</taxon>
        <taxon>Gammaproteobacteria</taxon>
        <taxon>Vibrionales</taxon>
        <taxon>Vibrionaceae</taxon>
        <taxon>Vibrio</taxon>
    </lineage>
</organism>
<feature type="domain" description="Amidohydrolase-related" evidence="8">
    <location>
        <begin position="80"/>
        <end position="402"/>
    </location>
</feature>
<dbReference type="EMBL" id="CP016414">
    <property type="protein sequence ID" value="ANU36336.1"/>
    <property type="molecule type" value="Genomic_DNA"/>
</dbReference>
<evidence type="ECO:0000256" key="7">
    <source>
        <dbReference type="HAMAP-Rule" id="MF_00372"/>
    </source>
</evidence>